<dbReference type="PANTHER" id="PTHR31435:SF10">
    <property type="entry name" value="BSR4717 PROTEIN"/>
    <property type="match status" value="1"/>
</dbReference>
<keyword evidence="3" id="KW-1185">Reference proteome</keyword>
<sequence>MTDPVITYTETDTKGRYVARVAGTSAEGELTLSKASPRTVIVDHTGVPDALRGQGIAAALARRAIADARERGQKIVPLCPFFRAYAERHRDDLADVIQW</sequence>
<feature type="domain" description="N-acetyltransferase" evidence="1">
    <location>
        <begin position="9"/>
        <end position="98"/>
    </location>
</feature>
<dbReference type="AlphaFoldDB" id="A0A1I1Q944"/>
<protein>
    <recommendedName>
        <fullName evidence="1">N-acetyltransferase domain-containing protein</fullName>
    </recommendedName>
</protein>
<dbReference type="SUPFAM" id="SSF55729">
    <property type="entry name" value="Acyl-CoA N-acyltransferases (Nat)"/>
    <property type="match status" value="1"/>
</dbReference>
<dbReference type="OrthoDB" id="9800945at2"/>
<reference evidence="2 3" key="1">
    <citation type="submission" date="2016-10" db="EMBL/GenBank/DDBJ databases">
        <authorList>
            <person name="de Groot N.N."/>
        </authorList>
    </citation>
    <scope>NUCLEOTIDE SEQUENCE [LARGE SCALE GENOMIC DNA]</scope>
    <source>
        <strain evidence="2 3">DSM 29619</strain>
    </source>
</reference>
<dbReference type="InterPro" id="IPR045057">
    <property type="entry name" value="Gcn5-rel_NAT"/>
</dbReference>
<proteinExistence type="predicted"/>
<dbReference type="PROSITE" id="PS51729">
    <property type="entry name" value="GNAT_YJDJ"/>
    <property type="match status" value="1"/>
</dbReference>
<gene>
    <name evidence="2" type="ORF">SAMN05421762_3530</name>
</gene>
<dbReference type="Proteomes" id="UP000231644">
    <property type="component" value="Unassembled WGS sequence"/>
</dbReference>
<evidence type="ECO:0000259" key="1">
    <source>
        <dbReference type="PROSITE" id="PS51729"/>
    </source>
</evidence>
<name>A0A1I1Q944_9RHOB</name>
<accession>A0A1I1Q944</accession>
<evidence type="ECO:0000313" key="2">
    <source>
        <dbReference type="EMBL" id="SFD18517.1"/>
    </source>
</evidence>
<dbReference type="InterPro" id="IPR016181">
    <property type="entry name" value="Acyl_CoA_acyltransferase"/>
</dbReference>
<organism evidence="2 3">
    <name type="scientific">Pseudooceanicola nitratireducens</name>
    <dbReference type="NCBI Taxonomy" id="517719"/>
    <lineage>
        <taxon>Bacteria</taxon>
        <taxon>Pseudomonadati</taxon>
        <taxon>Pseudomonadota</taxon>
        <taxon>Alphaproteobacteria</taxon>
        <taxon>Rhodobacterales</taxon>
        <taxon>Paracoccaceae</taxon>
        <taxon>Pseudooceanicola</taxon>
    </lineage>
</organism>
<dbReference type="PANTHER" id="PTHR31435">
    <property type="entry name" value="PROTEIN NATD1"/>
    <property type="match status" value="1"/>
</dbReference>
<dbReference type="InterPro" id="IPR031165">
    <property type="entry name" value="GNAT_YJDJ"/>
</dbReference>
<dbReference type="EMBL" id="FOLX01000003">
    <property type="protein sequence ID" value="SFD18517.1"/>
    <property type="molecule type" value="Genomic_DNA"/>
</dbReference>
<evidence type="ECO:0000313" key="3">
    <source>
        <dbReference type="Proteomes" id="UP000231644"/>
    </source>
</evidence>
<dbReference type="Pfam" id="PF14542">
    <property type="entry name" value="Acetyltransf_CG"/>
    <property type="match status" value="1"/>
</dbReference>
<dbReference type="STRING" id="517719.SAMN05421762_3530"/>
<dbReference type="Gene3D" id="3.40.630.30">
    <property type="match status" value="1"/>
</dbReference>